<feature type="chain" id="PRO_5045436017" description="Lipoprotein" evidence="1">
    <location>
        <begin position="20"/>
        <end position="179"/>
    </location>
</feature>
<sequence length="179" mass="18331">MRRVLVVALLLGLTACTSAAPSSSASPGGSGGSGAVVKTAGCGASPSGDLVEVVSQIDAKGEADFAAVFAGARVGDDGVEVYRKPSADLDKWITGTFAASCVLVHDAKFSAAELAKRYQQVNDDNTYWAEQGVHVNSVSSDFVRGVVIVGTEEVDKGKPLFAARYADGPPVELVDEAPA</sequence>
<dbReference type="EMBL" id="BAAAQD010000007">
    <property type="protein sequence ID" value="GAA1520188.1"/>
    <property type="molecule type" value="Genomic_DNA"/>
</dbReference>
<reference evidence="3" key="1">
    <citation type="journal article" date="2019" name="Int. J. Syst. Evol. Microbiol.">
        <title>The Global Catalogue of Microorganisms (GCM) 10K type strain sequencing project: providing services to taxonomists for standard genome sequencing and annotation.</title>
        <authorList>
            <consortium name="The Broad Institute Genomics Platform"/>
            <consortium name="The Broad Institute Genome Sequencing Center for Infectious Disease"/>
            <person name="Wu L."/>
            <person name="Ma J."/>
        </authorList>
    </citation>
    <scope>NUCLEOTIDE SEQUENCE [LARGE SCALE GENOMIC DNA]</scope>
    <source>
        <strain evidence="3">JCM 15933</strain>
    </source>
</reference>
<gene>
    <name evidence="2" type="ORF">GCM10009827_039680</name>
</gene>
<dbReference type="RefSeq" id="WP_344503461.1">
    <property type="nucleotide sequence ID" value="NZ_BAAAQD010000007.1"/>
</dbReference>
<evidence type="ECO:0000313" key="3">
    <source>
        <dbReference type="Proteomes" id="UP001501470"/>
    </source>
</evidence>
<proteinExistence type="predicted"/>
<evidence type="ECO:0000256" key="1">
    <source>
        <dbReference type="SAM" id="SignalP"/>
    </source>
</evidence>
<keyword evidence="3" id="KW-1185">Reference proteome</keyword>
<name>A0ABP4LEA8_9ACTN</name>
<dbReference type="Proteomes" id="UP001501470">
    <property type="component" value="Unassembled WGS sequence"/>
</dbReference>
<evidence type="ECO:0000313" key="2">
    <source>
        <dbReference type="EMBL" id="GAA1520188.1"/>
    </source>
</evidence>
<dbReference type="PROSITE" id="PS51257">
    <property type="entry name" value="PROKAR_LIPOPROTEIN"/>
    <property type="match status" value="1"/>
</dbReference>
<protein>
    <recommendedName>
        <fullName evidence="4">Lipoprotein</fullName>
    </recommendedName>
</protein>
<keyword evidence="1" id="KW-0732">Signal</keyword>
<comment type="caution">
    <text evidence="2">The sequence shown here is derived from an EMBL/GenBank/DDBJ whole genome shotgun (WGS) entry which is preliminary data.</text>
</comment>
<feature type="signal peptide" evidence="1">
    <location>
        <begin position="1"/>
        <end position="19"/>
    </location>
</feature>
<organism evidence="2 3">
    <name type="scientific">Dactylosporangium maewongense</name>
    <dbReference type="NCBI Taxonomy" id="634393"/>
    <lineage>
        <taxon>Bacteria</taxon>
        <taxon>Bacillati</taxon>
        <taxon>Actinomycetota</taxon>
        <taxon>Actinomycetes</taxon>
        <taxon>Micromonosporales</taxon>
        <taxon>Micromonosporaceae</taxon>
        <taxon>Dactylosporangium</taxon>
    </lineage>
</organism>
<accession>A0ABP4LEA8</accession>
<evidence type="ECO:0008006" key="4">
    <source>
        <dbReference type="Google" id="ProtNLM"/>
    </source>
</evidence>